<keyword evidence="2" id="KW-1185">Reference proteome</keyword>
<reference evidence="1 2" key="1">
    <citation type="journal article" date="2018" name="Nat. Genet.">
        <title>The Rosa genome provides new insights in the design of modern roses.</title>
        <authorList>
            <person name="Bendahmane M."/>
        </authorList>
    </citation>
    <scope>NUCLEOTIDE SEQUENCE [LARGE SCALE GENOMIC DNA]</scope>
    <source>
        <strain evidence="2">cv. Old Blush</strain>
    </source>
</reference>
<gene>
    <name evidence="1" type="ORF">RchiOBHm_Chr5g0026621</name>
</gene>
<evidence type="ECO:0000313" key="1">
    <source>
        <dbReference type="EMBL" id="PRQ30620.1"/>
    </source>
</evidence>
<dbReference type="Proteomes" id="UP000238479">
    <property type="component" value="Chromosome 5"/>
</dbReference>
<dbReference type="EMBL" id="PDCK01000043">
    <property type="protein sequence ID" value="PRQ30620.1"/>
    <property type="molecule type" value="Genomic_DNA"/>
</dbReference>
<proteinExistence type="predicted"/>
<evidence type="ECO:0008006" key="3">
    <source>
        <dbReference type="Google" id="ProtNLM"/>
    </source>
</evidence>
<dbReference type="STRING" id="74649.A0A2P6Q8W6"/>
<dbReference type="AlphaFoldDB" id="A0A2P6Q8W6"/>
<comment type="caution">
    <text evidence="1">The sequence shown here is derived from an EMBL/GenBank/DDBJ whole genome shotgun (WGS) entry which is preliminary data.</text>
</comment>
<protein>
    <recommendedName>
        <fullName evidence="3">F-box associated interaction domain-containing protein</fullName>
    </recommendedName>
</protein>
<dbReference type="Gramene" id="PRQ30620">
    <property type="protein sequence ID" value="PRQ30620"/>
    <property type="gene ID" value="RchiOBHm_Chr5g0026621"/>
</dbReference>
<name>A0A2P6Q8W6_ROSCH</name>
<accession>A0A2P6Q8W6</accession>
<sequence>MEKGSRLALYVFKERSRDTSERAIHWLCQDPGGHPVIAALDLAEEKFSILSPPESVRDDREYKTGVLRGYLCLLQRNEGNWPCLFWIMEEYGVKESWKRFLIGTGRRTSLSSRPLCYWKNTKVLLLRNQLEILLGNPKNGSCKGFLDYGCLRLVFDSDLYVESLVSPNFPKKKCSCNHVKPKLQHCTRFSSTASASLLNYCNKIG</sequence>
<evidence type="ECO:0000313" key="2">
    <source>
        <dbReference type="Proteomes" id="UP000238479"/>
    </source>
</evidence>
<organism evidence="1 2">
    <name type="scientific">Rosa chinensis</name>
    <name type="common">China rose</name>
    <dbReference type="NCBI Taxonomy" id="74649"/>
    <lineage>
        <taxon>Eukaryota</taxon>
        <taxon>Viridiplantae</taxon>
        <taxon>Streptophyta</taxon>
        <taxon>Embryophyta</taxon>
        <taxon>Tracheophyta</taxon>
        <taxon>Spermatophyta</taxon>
        <taxon>Magnoliopsida</taxon>
        <taxon>eudicotyledons</taxon>
        <taxon>Gunneridae</taxon>
        <taxon>Pentapetalae</taxon>
        <taxon>rosids</taxon>
        <taxon>fabids</taxon>
        <taxon>Rosales</taxon>
        <taxon>Rosaceae</taxon>
        <taxon>Rosoideae</taxon>
        <taxon>Rosoideae incertae sedis</taxon>
        <taxon>Rosa</taxon>
    </lineage>
</organism>